<gene>
    <name evidence="1" type="ORF">CY34DRAFT_551446</name>
</gene>
<reference evidence="1 2" key="1">
    <citation type="submission" date="2014-04" db="EMBL/GenBank/DDBJ databases">
        <authorList>
            <consortium name="DOE Joint Genome Institute"/>
            <person name="Kuo A."/>
            <person name="Ruytinx J."/>
            <person name="Rineau F."/>
            <person name="Colpaert J."/>
            <person name="Kohler A."/>
            <person name="Nagy L.G."/>
            <person name="Floudas D."/>
            <person name="Copeland A."/>
            <person name="Barry K.W."/>
            <person name="Cichocki N."/>
            <person name="Veneault-Fourrey C."/>
            <person name="LaButti K."/>
            <person name="Lindquist E.A."/>
            <person name="Lipzen A."/>
            <person name="Lundell T."/>
            <person name="Morin E."/>
            <person name="Murat C."/>
            <person name="Sun H."/>
            <person name="Tunlid A."/>
            <person name="Henrissat B."/>
            <person name="Grigoriev I.V."/>
            <person name="Hibbett D.S."/>
            <person name="Martin F."/>
            <person name="Nordberg H.P."/>
            <person name="Cantor M.N."/>
            <person name="Hua S.X."/>
        </authorList>
    </citation>
    <scope>NUCLEOTIDE SEQUENCE [LARGE SCALE GENOMIC DNA]</scope>
    <source>
        <strain evidence="1 2">UH-Slu-Lm8-n1</strain>
    </source>
</reference>
<dbReference type="HOGENOM" id="CLU_2387655_0_0_1"/>
<dbReference type="AlphaFoldDB" id="A0A0D0ANQ1"/>
<evidence type="ECO:0000313" key="1">
    <source>
        <dbReference type="EMBL" id="KIK35937.1"/>
    </source>
</evidence>
<name>A0A0D0ANQ1_9AGAM</name>
<reference evidence="2" key="2">
    <citation type="submission" date="2015-01" db="EMBL/GenBank/DDBJ databases">
        <title>Evolutionary Origins and Diversification of the Mycorrhizal Mutualists.</title>
        <authorList>
            <consortium name="DOE Joint Genome Institute"/>
            <consortium name="Mycorrhizal Genomics Consortium"/>
            <person name="Kohler A."/>
            <person name="Kuo A."/>
            <person name="Nagy L.G."/>
            <person name="Floudas D."/>
            <person name="Copeland A."/>
            <person name="Barry K.W."/>
            <person name="Cichocki N."/>
            <person name="Veneault-Fourrey C."/>
            <person name="LaButti K."/>
            <person name="Lindquist E.A."/>
            <person name="Lipzen A."/>
            <person name="Lundell T."/>
            <person name="Morin E."/>
            <person name="Murat C."/>
            <person name="Riley R."/>
            <person name="Ohm R."/>
            <person name="Sun H."/>
            <person name="Tunlid A."/>
            <person name="Henrissat B."/>
            <person name="Grigoriev I.V."/>
            <person name="Hibbett D.S."/>
            <person name="Martin F."/>
        </authorList>
    </citation>
    <scope>NUCLEOTIDE SEQUENCE [LARGE SCALE GENOMIC DNA]</scope>
    <source>
        <strain evidence="2">UH-Slu-Lm8-n1</strain>
    </source>
</reference>
<protein>
    <submittedName>
        <fullName evidence="1">Uncharacterized protein</fullName>
    </submittedName>
</protein>
<proteinExistence type="predicted"/>
<organism evidence="1 2">
    <name type="scientific">Suillus luteus UH-Slu-Lm8-n1</name>
    <dbReference type="NCBI Taxonomy" id="930992"/>
    <lineage>
        <taxon>Eukaryota</taxon>
        <taxon>Fungi</taxon>
        <taxon>Dikarya</taxon>
        <taxon>Basidiomycota</taxon>
        <taxon>Agaricomycotina</taxon>
        <taxon>Agaricomycetes</taxon>
        <taxon>Agaricomycetidae</taxon>
        <taxon>Boletales</taxon>
        <taxon>Suillineae</taxon>
        <taxon>Suillaceae</taxon>
        <taxon>Suillus</taxon>
    </lineage>
</organism>
<dbReference type="Proteomes" id="UP000054485">
    <property type="component" value="Unassembled WGS sequence"/>
</dbReference>
<dbReference type="EMBL" id="KN835576">
    <property type="protein sequence ID" value="KIK35937.1"/>
    <property type="molecule type" value="Genomic_DNA"/>
</dbReference>
<accession>A0A0D0ANQ1</accession>
<sequence length="94" mass="10655">MHAASTLRSIGQRQCQWDRSDLRDIGPCAVAAAVWPHLLCSSYLYRRDTMWEASVDGSNGNEEVVAKAQEMQEIWATPLHQAKHCHMSRESTQN</sequence>
<evidence type="ECO:0000313" key="2">
    <source>
        <dbReference type="Proteomes" id="UP000054485"/>
    </source>
</evidence>
<dbReference type="InParanoid" id="A0A0D0ANQ1"/>
<keyword evidence="2" id="KW-1185">Reference proteome</keyword>